<sequence>MTHQRDVARVELGASEYGLRALLDNKPAVAIAINQSPGANSLAISEPVRKTMAELKADMPPGVEYRIVYDPTQFVRASINAVVHTLLGRARWL</sequence>
<dbReference type="Gene3D" id="3.30.2090.10">
    <property type="entry name" value="Multidrug efflux transporter AcrB TolC docking domain, DN and DC subdomains"/>
    <property type="match status" value="1"/>
</dbReference>
<gene>
    <name evidence="1" type="ORF">B0O95_106132</name>
</gene>
<protein>
    <submittedName>
        <fullName evidence="1">AcrB/AcrD/AcrF family protein</fullName>
    </submittedName>
</protein>
<organism evidence="1 2">
    <name type="scientific">Mycetohabitans endofungorum</name>
    <dbReference type="NCBI Taxonomy" id="417203"/>
    <lineage>
        <taxon>Bacteria</taxon>
        <taxon>Pseudomonadati</taxon>
        <taxon>Pseudomonadota</taxon>
        <taxon>Betaproteobacteria</taxon>
        <taxon>Burkholderiales</taxon>
        <taxon>Burkholderiaceae</taxon>
        <taxon>Mycetohabitans</taxon>
    </lineage>
</organism>
<dbReference type="GO" id="GO:0042910">
    <property type="term" value="F:xenobiotic transmembrane transporter activity"/>
    <property type="evidence" value="ECO:0007669"/>
    <property type="project" value="TreeGrafter"/>
</dbReference>
<evidence type="ECO:0000313" key="2">
    <source>
        <dbReference type="Proteomes" id="UP000243096"/>
    </source>
</evidence>
<name>A0A2P5KAK2_9BURK</name>
<dbReference type="Proteomes" id="UP000243096">
    <property type="component" value="Unassembled WGS sequence"/>
</dbReference>
<proteinExistence type="predicted"/>
<dbReference type="Pfam" id="PF00873">
    <property type="entry name" value="ACR_tran"/>
    <property type="match status" value="1"/>
</dbReference>
<dbReference type="InterPro" id="IPR001036">
    <property type="entry name" value="Acrflvin-R"/>
</dbReference>
<dbReference type="AlphaFoldDB" id="A0A2P5KAK2"/>
<reference evidence="1 2" key="1">
    <citation type="submission" date="2018-01" db="EMBL/GenBank/DDBJ databases">
        <title>Genomic Encyclopedia of Type Strains, Phase III (KMG-III): the genomes of soil and plant-associated and newly described type strains.</title>
        <authorList>
            <person name="Whitman W."/>
        </authorList>
    </citation>
    <scope>NUCLEOTIDE SEQUENCE [LARGE SCALE GENOMIC DNA]</scope>
    <source>
        <strain evidence="1 2">HKI456</strain>
    </source>
</reference>
<dbReference type="PANTHER" id="PTHR32063:SF11">
    <property type="entry name" value="CATION OR DRUG EFFLUX SYSTEM PROTEIN"/>
    <property type="match status" value="1"/>
</dbReference>
<evidence type="ECO:0000313" key="1">
    <source>
        <dbReference type="EMBL" id="PPB83741.1"/>
    </source>
</evidence>
<accession>A0A2P5KAK2</accession>
<dbReference type="EMBL" id="PRDW01000006">
    <property type="protein sequence ID" value="PPB83741.1"/>
    <property type="molecule type" value="Genomic_DNA"/>
</dbReference>
<dbReference type="InterPro" id="IPR027463">
    <property type="entry name" value="AcrB_DN_DC_subdom"/>
</dbReference>
<dbReference type="PANTHER" id="PTHR32063">
    <property type="match status" value="1"/>
</dbReference>
<dbReference type="GO" id="GO:0005886">
    <property type="term" value="C:plasma membrane"/>
    <property type="evidence" value="ECO:0007669"/>
    <property type="project" value="TreeGrafter"/>
</dbReference>
<keyword evidence="2" id="KW-1185">Reference proteome</keyword>
<dbReference type="Gene3D" id="1.20.1640.10">
    <property type="entry name" value="Multidrug efflux transporter AcrB transmembrane domain"/>
    <property type="match status" value="1"/>
</dbReference>
<dbReference type="Gene3D" id="3.30.70.1320">
    <property type="entry name" value="Multidrug efflux transporter AcrB pore domain like"/>
    <property type="match status" value="1"/>
</dbReference>
<comment type="caution">
    <text evidence="1">The sequence shown here is derived from an EMBL/GenBank/DDBJ whole genome shotgun (WGS) entry which is preliminary data.</text>
</comment>
<dbReference type="SUPFAM" id="SSF82693">
    <property type="entry name" value="Multidrug efflux transporter AcrB pore domain, PN1, PN2, PC1 and PC2 subdomains"/>
    <property type="match status" value="1"/>
</dbReference>